<comment type="caution">
    <text evidence="4">The sequence shown here is derived from an EMBL/GenBank/DDBJ whole genome shotgun (WGS) entry which is preliminary data.</text>
</comment>
<dbReference type="InterPro" id="IPR046947">
    <property type="entry name" value="LytR-like"/>
</dbReference>
<accession>A0A2T0TNT8</accession>
<feature type="domain" description="HTH LytTR-type" evidence="3">
    <location>
        <begin position="143"/>
        <end position="250"/>
    </location>
</feature>
<dbReference type="PANTHER" id="PTHR37299:SF1">
    <property type="entry name" value="STAGE 0 SPORULATION PROTEIN A HOMOLOG"/>
    <property type="match status" value="1"/>
</dbReference>
<dbReference type="PROSITE" id="PS50930">
    <property type="entry name" value="HTH_LYTTR"/>
    <property type="match status" value="1"/>
</dbReference>
<dbReference type="InterPro" id="IPR007492">
    <property type="entry name" value="LytTR_DNA-bd_dom"/>
</dbReference>
<dbReference type="SMART" id="SM00850">
    <property type="entry name" value="LytTR"/>
    <property type="match status" value="1"/>
</dbReference>
<dbReference type="SMART" id="SM00448">
    <property type="entry name" value="REC"/>
    <property type="match status" value="1"/>
</dbReference>
<dbReference type="GO" id="GO:0003677">
    <property type="term" value="F:DNA binding"/>
    <property type="evidence" value="ECO:0007669"/>
    <property type="project" value="InterPro"/>
</dbReference>
<dbReference type="RefSeq" id="WP_106135943.1">
    <property type="nucleotide sequence ID" value="NZ_PVTE01000001.1"/>
</dbReference>
<evidence type="ECO:0000259" key="2">
    <source>
        <dbReference type="PROSITE" id="PS50110"/>
    </source>
</evidence>
<dbReference type="InterPro" id="IPR011006">
    <property type="entry name" value="CheY-like_superfamily"/>
</dbReference>
<dbReference type="Gene3D" id="3.40.50.2300">
    <property type="match status" value="1"/>
</dbReference>
<keyword evidence="1" id="KW-0597">Phosphoprotein</keyword>
<keyword evidence="5" id="KW-1185">Reference proteome</keyword>
<dbReference type="Pfam" id="PF00072">
    <property type="entry name" value="Response_reg"/>
    <property type="match status" value="1"/>
</dbReference>
<evidence type="ECO:0000259" key="3">
    <source>
        <dbReference type="PROSITE" id="PS50930"/>
    </source>
</evidence>
<evidence type="ECO:0000313" key="5">
    <source>
        <dbReference type="Proteomes" id="UP000238375"/>
    </source>
</evidence>
<dbReference type="Gene3D" id="2.40.50.1020">
    <property type="entry name" value="LytTr DNA-binding domain"/>
    <property type="match status" value="1"/>
</dbReference>
<dbReference type="OrthoDB" id="1646880at2"/>
<dbReference type="SUPFAM" id="SSF52172">
    <property type="entry name" value="CheY-like"/>
    <property type="match status" value="1"/>
</dbReference>
<dbReference type="EMBL" id="PVTE01000001">
    <property type="protein sequence ID" value="PRY47198.1"/>
    <property type="molecule type" value="Genomic_DNA"/>
</dbReference>
<dbReference type="Pfam" id="PF04397">
    <property type="entry name" value="LytTR"/>
    <property type="match status" value="1"/>
</dbReference>
<feature type="domain" description="Response regulatory" evidence="2">
    <location>
        <begin position="2"/>
        <end position="115"/>
    </location>
</feature>
<proteinExistence type="predicted"/>
<dbReference type="AlphaFoldDB" id="A0A2T0TNT8"/>
<feature type="modified residue" description="4-aspartylphosphate" evidence="1">
    <location>
        <position position="55"/>
    </location>
</feature>
<name>A0A2T0TNT8_9BACT</name>
<organism evidence="4 5">
    <name type="scientific">Spirosoma oryzae</name>
    <dbReference type="NCBI Taxonomy" id="1469603"/>
    <lineage>
        <taxon>Bacteria</taxon>
        <taxon>Pseudomonadati</taxon>
        <taxon>Bacteroidota</taxon>
        <taxon>Cytophagia</taxon>
        <taxon>Cytophagales</taxon>
        <taxon>Cytophagaceae</taxon>
        <taxon>Spirosoma</taxon>
    </lineage>
</organism>
<gene>
    <name evidence="4" type="ORF">CLV58_101264</name>
</gene>
<dbReference type="PANTHER" id="PTHR37299">
    <property type="entry name" value="TRANSCRIPTIONAL REGULATOR-RELATED"/>
    <property type="match status" value="1"/>
</dbReference>
<evidence type="ECO:0000256" key="1">
    <source>
        <dbReference type="PROSITE-ProRule" id="PRU00169"/>
    </source>
</evidence>
<dbReference type="InterPro" id="IPR001789">
    <property type="entry name" value="Sig_transdc_resp-reg_receiver"/>
</dbReference>
<reference evidence="4 5" key="1">
    <citation type="submission" date="2018-03" db="EMBL/GenBank/DDBJ databases">
        <title>Genomic Encyclopedia of Archaeal and Bacterial Type Strains, Phase II (KMG-II): from individual species to whole genera.</title>
        <authorList>
            <person name="Goeker M."/>
        </authorList>
    </citation>
    <scope>NUCLEOTIDE SEQUENCE [LARGE SCALE GENOMIC DNA]</scope>
    <source>
        <strain evidence="4 5">DSM 28354</strain>
    </source>
</reference>
<evidence type="ECO:0000313" key="4">
    <source>
        <dbReference type="EMBL" id="PRY47198.1"/>
    </source>
</evidence>
<dbReference type="GO" id="GO:0000156">
    <property type="term" value="F:phosphorelay response regulator activity"/>
    <property type="evidence" value="ECO:0007669"/>
    <property type="project" value="InterPro"/>
</dbReference>
<sequence length="253" mass="29019">MNVLIVEDEKHTAQLLKEIIEQDDDFLVTATLESIAETVAFLTKHHNKIDLIFLDIQLADGHSFAISQYIDVAIPVIFCTAFDDYTLAAIQNNGINYILKPFREEEIHAALMRYKSLVASFSQKAINPALFAPAREKGYQESFLTQHREKSIVIYTKDIAAITIEYELVQLYTFSGERHPLLKNLEYIESVCNPHQFYRINRQMLINRNAIRSIEPYFNRKVVVKLVVPLAETPIVSRLKVTAFKAWLETGGL</sequence>
<protein>
    <submittedName>
        <fullName evidence="4">LytTR family two component transcriptional regulator</fullName>
    </submittedName>
</protein>
<dbReference type="PROSITE" id="PS50110">
    <property type="entry name" value="RESPONSE_REGULATORY"/>
    <property type="match status" value="1"/>
</dbReference>
<dbReference type="Proteomes" id="UP000238375">
    <property type="component" value="Unassembled WGS sequence"/>
</dbReference>